<keyword evidence="1" id="KW-0472">Membrane</keyword>
<comment type="caution">
    <text evidence="2">The sequence shown here is derived from an EMBL/GenBank/DDBJ whole genome shotgun (WGS) entry which is preliminary data.</text>
</comment>
<keyword evidence="1" id="KW-1133">Transmembrane helix</keyword>
<evidence type="ECO:0000313" key="3">
    <source>
        <dbReference type="Proteomes" id="UP001155586"/>
    </source>
</evidence>
<keyword evidence="1" id="KW-0812">Transmembrane</keyword>
<feature type="transmembrane region" description="Helical" evidence="1">
    <location>
        <begin position="18"/>
        <end position="39"/>
    </location>
</feature>
<name>A0A9X3CGQ9_9VIBR</name>
<gene>
    <name evidence="2" type="ORF">MD483_16830</name>
</gene>
<accession>A0A9X3CGQ9</accession>
<dbReference type="RefSeq" id="WP_265688644.1">
    <property type="nucleotide sequence ID" value="NZ_JAKRRX010000117.1"/>
</dbReference>
<sequence length="213" mass="22488">MAIQNAISRSSGASLIEFMVASLVGVIAIGLVGSVFISGQKAALERSKHILLLQNMNAAMQQLKEDMQRAGYNGSESGVAMLSGASQVVHTQSSPGMVGYVYRVITSGAEDLRHVVYRHQPESSGADLLRLCEKHQSGVLTPASAADSGYAGVCFSIFDPNQINVDGFSVENSLVASDSASSAFTTISMSASLISDSSVSHSMVLNVQQRNWQ</sequence>
<organism evidence="2 3">
    <name type="scientific">Vibrio paucivorans</name>
    <dbReference type="NCBI Taxonomy" id="2829489"/>
    <lineage>
        <taxon>Bacteria</taxon>
        <taxon>Pseudomonadati</taxon>
        <taxon>Pseudomonadota</taxon>
        <taxon>Gammaproteobacteria</taxon>
        <taxon>Vibrionales</taxon>
        <taxon>Vibrionaceae</taxon>
        <taxon>Vibrio</taxon>
    </lineage>
</organism>
<dbReference type="Proteomes" id="UP001155586">
    <property type="component" value="Unassembled WGS sequence"/>
</dbReference>
<dbReference type="EMBL" id="JAKRRX010000117">
    <property type="protein sequence ID" value="MCW8335482.1"/>
    <property type="molecule type" value="Genomic_DNA"/>
</dbReference>
<evidence type="ECO:0000313" key="2">
    <source>
        <dbReference type="EMBL" id="MCW8335482.1"/>
    </source>
</evidence>
<dbReference type="AlphaFoldDB" id="A0A9X3CGQ9"/>
<proteinExistence type="predicted"/>
<keyword evidence="3" id="KW-1185">Reference proteome</keyword>
<protein>
    <submittedName>
        <fullName evidence="2">Pilus assembly protein PilW</fullName>
    </submittedName>
</protein>
<reference evidence="2" key="1">
    <citation type="submission" date="2022-02" db="EMBL/GenBank/DDBJ databases">
        <title>Vibrio sp. nov., a new bacterium isolated from Bohai sea, China.</title>
        <authorList>
            <person name="Yuan Y."/>
        </authorList>
    </citation>
    <scope>NUCLEOTIDE SEQUENCE</scope>
    <source>
        <strain evidence="2">DBSS07</strain>
    </source>
</reference>
<evidence type="ECO:0000256" key="1">
    <source>
        <dbReference type="SAM" id="Phobius"/>
    </source>
</evidence>